<dbReference type="InterPro" id="IPR006076">
    <property type="entry name" value="FAD-dep_OxRdtase"/>
</dbReference>
<dbReference type="Proteomes" id="UP000233786">
    <property type="component" value="Unassembled WGS sequence"/>
</dbReference>
<dbReference type="Gene3D" id="3.30.9.10">
    <property type="entry name" value="D-Amino Acid Oxidase, subunit A, domain 2"/>
    <property type="match status" value="1"/>
</dbReference>
<gene>
    <name evidence="6" type="ORF">A8926_4292</name>
</gene>
<dbReference type="InterPro" id="IPR045170">
    <property type="entry name" value="MTOX"/>
</dbReference>
<comment type="cofactor">
    <cofactor evidence="1">
        <name>FAD</name>
        <dbReference type="ChEBI" id="CHEBI:57692"/>
    </cofactor>
</comment>
<accession>A0A2N3Y0L5</accession>
<feature type="domain" description="FAD dependent oxidoreductase" evidence="5">
    <location>
        <begin position="5"/>
        <end position="364"/>
    </location>
</feature>
<dbReference type="RefSeq" id="WP_010314812.1">
    <property type="nucleotide sequence ID" value="NZ_CP061007.1"/>
</dbReference>
<evidence type="ECO:0000313" key="7">
    <source>
        <dbReference type="Proteomes" id="UP000233786"/>
    </source>
</evidence>
<protein>
    <submittedName>
        <fullName evidence="6">Sarcosine oxidase</fullName>
    </submittedName>
</protein>
<dbReference type="GO" id="GO:0050660">
    <property type="term" value="F:flavin adenine dinucleotide binding"/>
    <property type="evidence" value="ECO:0007669"/>
    <property type="project" value="InterPro"/>
</dbReference>
<dbReference type="PANTHER" id="PTHR10961">
    <property type="entry name" value="PEROXISOMAL SARCOSINE OXIDASE"/>
    <property type="match status" value="1"/>
</dbReference>
<keyword evidence="4" id="KW-0560">Oxidoreductase</keyword>
<dbReference type="STRING" id="994479.GCA_000194155_07240"/>
<comment type="caution">
    <text evidence="6">The sequence shown here is derived from an EMBL/GenBank/DDBJ whole genome shotgun (WGS) entry which is preliminary data.</text>
</comment>
<organism evidence="6 7">
    <name type="scientific">Saccharopolyspora spinosa</name>
    <dbReference type="NCBI Taxonomy" id="60894"/>
    <lineage>
        <taxon>Bacteria</taxon>
        <taxon>Bacillati</taxon>
        <taxon>Actinomycetota</taxon>
        <taxon>Actinomycetes</taxon>
        <taxon>Pseudonocardiales</taxon>
        <taxon>Pseudonocardiaceae</taxon>
        <taxon>Saccharopolyspora</taxon>
    </lineage>
</organism>
<dbReference type="OrthoDB" id="9806452at2"/>
<dbReference type="NCBIfam" id="NF008425">
    <property type="entry name" value="PRK11259.1"/>
    <property type="match status" value="1"/>
</dbReference>
<name>A0A2N3Y0L5_SACSN</name>
<evidence type="ECO:0000259" key="5">
    <source>
        <dbReference type="Pfam" id="PF01266"/>
    </source>
</evidence>
<dbReference type="Pfam" id="PF01266">
    <property type="entry name" value="DAO"/>
    <property type="match status" value="1"/>
</dbReference>
<evidence type="ECO:0000256" key="4">
    <source>
        <dbReference type="ARBA" id="ARBA00023002"/>
    </source>
</evidence>
<evidence type="ECO:0000256" key="1">
    <source>
        <dbReference type="ARBA" id="ARBA00001974"/>
    </source>
</evidence>
<dbReference type="GO" id="GO:0008115">
    <property type="term" value="F:sarcosine oxidase activity"/>
    <property type="evidence" value="ECO:0007669"/>
    <property type="project" value="TreeGrafter"/>
</dbReference>
<evidence type="ECO:0000256" key="3">
    <source>
        <dbReference type="ARBA" id="ARBA00022827"/>
    </source>
</evidence>
<dbReference type="EMBL" id="PJNB01000001">
    <property type="protein sequence ID" value="PKW16459.1"/>
    <property type="molecule type" value="Genomic_DNA"/>
</dbReference>
<dbReference type="PANTHER" id="PTHR10961:SF7">
    <property type="entry name" value="FAD DEPENDENT OXIDOREDUCTASE DOMAIN-CONTAINING PROTEIN"/>
    <property type="match status" value="1"/>
</dbReference>
<dbReference type="SUPFAM" id="SSF54373">
    <property type="entry name" value="FAD-linked reductases, C-terminal domain"/>
    <property type="match status" value="1"/>
</dbReference>
<keyword evidence="3" id="KW-0274">FAD</keyword>
<keyword evidence="7" id="KW-1185">Reference proteome</keyword>
<evidence type="ECO:0000256" key="2">
    <source>
        <dbReference type="ARBA" id="ARBA00022630"/>
    </source>
</evidence>
<dbReference type="Gene3D" id="3.50.50.60">
    <property type="entry name" value="FAD/NAD(P)-binding domain"/>
    <property type="match status" value="1"/>
</dbReference>
<dbReference type="SUPFAM" id="SSF51905">
    <property type="entry name" value="FAD/NAD(P)-binding domain"/>
    <property type="match status" value="1"/>
</dbReference>
<proteinExistence type="predicted"/>
<evidence type="ECO:0000313" key="6">
    <source>
        <dbReference type="EMBL" id="PKW16459.1"/>
    </source>
</evidence>
<keyword evidence="2" id="KW-0285">Flavoprotein</keyword>
<dbReference type="AlphaFoldDB" id="A0A2N3Y0L5"/>
<dbReference type="InterPro" id="IPR036188">
    <property type="entry name" value="FAD/NAD-bd_sf"/>
</dbReference>
<reference evidence="6" key="1">
    <citation type="submission" date="2017-12" db="EMBL/GenBank/DDBJ databases">
        <title>Sequencing the genomes of 1000 Actinobacteria strains.</title>
        <authorList>
            <person name="Klenk H.-P."/>
        </authorList>
    </citation>
    <scope>NUCLEOTIDE SEQUENCE [LARGE SCALE GENOMIC DNA]</scope>
    <source>
        <strain evidence="6">DSM 44228</strain>
    </source>
</reference>
<sequence>MFDADVAVVGLGAWGSCALWTLARRGVRAVGIERFTPGHSMGSSGGTSRMFRTACLEHPGLVPLARRSLELWHELQSSAGQPLIDSSGGLLIGPRDGHIIAGTLAASRVHDLPVQMWDSGDLRNRMPVHAGLPDHHIGVWEQGAGLIRPERAIAAAVRIAEAAGARVFTDTKVTGVELVTDGAVVSTPVRDLRVRQVVVTAGGWLGSLVDELPVETVRMPMTWFEPMADRERFVLDRLPVFMRQLDDGVCVWGHGILPWNNAHAGLVKLGLEDSDGRFPVIDPEAFDRSVSPEDWDLLVGRLRTAVPGVREVPARVSVCMYTRTPDNQFLLGRPRRDPRLVIAGGCNNHGFKHATGVGEAVADLVMGRPPSYDLAFCDPDRFG</sequence>